<keyword evidence="3" id="KW-1185">Reference proteome</keyword>
<dbReference type="Gene3D" id="3.10.180.10">
    <property type="entry name" value="2,3-Dihydroxybiphenyl 1,2-Dioxygenase, domain 1"/>
    <property type="match status" value="1"/>
</dbReference>
<dbReference type="PROSITE" id="PS51819">
    <property type="entry name" value="VOC"/>
    <property type="match status" value="1"/>
</dbReference>
<dbReference type="PANTHER" id="PTHR21366:SF22">
    <property type="entry name" value="VOC DOMAIN-CONTAINING PROTEIN"/>
    <property type="match status" value="1"/>
</dbReference>
<gene>
    <name evidence="2" type="ORF">BFG52_12575</name>
</gene>
<sequence>MKFAYNILYVEDVSKTVQFYRSAFHFDLKFQYEQGDYAELESGYTTLAFSSFELIRSLGKTPHRANAQNPTFELIFVTDSLEEDLQRAKQAGAKEIQGIEKMPWGQSIAYVEDINGFLIELCTPMMA</sequence>
<dbReference type="OrthoDB" id="9798430at2"/>
<dbReference type="Pfam" id="PF12681">
    <property type="entry name" value="Glyoxalase_2"/>
    <property type="match status" value="1"/>
</dbReference>
<dbReference type="EMBL" id="CP016895">
    <property type="protein sequence ID" value="AOA59105.1"/>
    <property type="molecule type" value="Genomic_DNA"/>
</dbReference>
<dbReference type="InterPro" id="IPR025870">
    <property type="entry name" value="Glyoxalase-like_dom"/>
</dbReference>
<reference evidence="2 3" key="1">
    <citation type="submission" date="2016-08" db="EMBL/GenBank/DDBJ databases">
        <authorList>
            <person name="Seilhamer J.J."/>
        </authorList>
    </citation>
    <scope>NUCLEOTIDE SEQUENCE [LARGE SCALE GENOMIC DNA]</scope>
    <source>
        <strain evidence="2 3">BRTC-1</strain>
    </source>
</reference>
<dbReference type="CDD" id="cd07264">
    <property type="entry name" value="VOC_like"/>
    <property type="match status" value="1"/>
</dbReference>
<dbReference type="InterPro" id="IPR037523">
    <property type="entry name" value="VOC_core"/>
</dbReference>
<dbReference type="KEGG" id="ala:BFG52_12575"/>
<dbReference type="STRING" id="1789224.BFG52_12575"/>
<dbReference type="PANTHER" id="PTHR21366">
    <property type="entry name" value="GLYOXALASE FAMILY PROTEIN"/>
    <property type="match status" value="1"/>
</dbReference>
<dbReference type="InterPro" id="IPR029068">
    <property type="entry name" value="Glyas_Bleomycin-R_OHBP_Dase"/>
</dbReference>
<evidence type="ECO:0000313" key="2">
    <source>
        <dbReference type="EMBL" id="AOA59105.1"/>
    </source>
</evidence>
<feature type="domain" description="VOC" evidence="1">
    <location>
        <begin position="2"/>
        <end position="124"/>
    </location>
</feature>
<evidence type="ECO:0000313" key="3">
    <source>
        <dbReference type="Proteomes" id="UP000093391"/>
    </source>
</evidence>
<accession>A0A1B2M1N5</accession>
<dbReference type="SUPFAM" id="SSF54593">
    <property type="entry name" value="Glyoxalase/Bleomycin resistance protein/Dihydroxybiphenyl dioxygenase"/>
    <property type="match status" value="1"/>
</dbReference>
<protein>
    <submittedName>
        <fullName evidence="2">Glyoxalase</fullName>
    </submittedName>
</protein>
<dbReference type="InterPro" id="IPR050383">
    <property type="entry name" value="GlyoxalaseI/FosfomycinResist"/>
</dbReference>
<dbReference type="RefSeq" id="WP_067556815.1">
    <property type="nucleotide sequence ID" value="NZ_CP016895.1"/>
</dbReference>
<dbReference type="Proteomes" id="UP000093391">
    <property type="component" value="Chromosome"/>
</dbReference>
<name>A0A1B2M1N5_9GAMM</name>
<organism evidence="2 3">
    <name type="scientific">Acinetobacter larvae</name>
    <dbReference type="NCBI Taxonomy" id="1789224"/>
    <lineage>
        <taxon>Bacteria</taxon>
        <taxon>Pseudomonadati</taxon>
        <taxon>Pseudomonadota</taxon>
        <taxon>Gammaproteobacteria</taxon>
        <taxon>Moraxellales</taxon>
        <taxon>Moraxellaceae</taxon>
        <taxon>Acinetobacter</taxon>
    </lineage>
</organism>
<evidence type="ECO:0000259" key="1">
    <source>
        <dbReference type="PROSITE" id="PS51819"/>
    </source>
</evidence>
<proteinExistence type="predicted"/>
<dbReference type="AlphaFoldDB" id="A0A1B2M1N5"/>